<name>A0A2S1R0N2_9FLAO</name>
<proteinExistence type="predicted"/>
<dbReference type="Proteomes" id="UP000244929">
    <property type="component" value="Chromosome"/>
</dbReference>
<keyword evidence="2" id="KW-1185">Reference proteome</keyword>
<protein>
    <recommendedName>
        <fullName evidence="3">Carboxypeptidase regulatory-like domain-containing protein</fullName>
    </recommendedName>
</protein>
<dbReference type="OrthoDB" id="1349978at2"/>
<dbReference type="PROSITE" id="PS51257">
    <property type="entry name" value="PROKAR_LIPOPROTEIN"/>
    <property type="match status" value="1"/>
</dbReference>
<evidence type="ECO:0000313" key="2">
    <source>
        <dbReference type="Proteomes" id="UP000244929"/>
    </source>
</evidence>
<accession>A0A2S1R0N2</accession>
<evidence type="ECO:0008006" key="3">
    <source>
        <dbReference type="Google" id="ProtNLM"/>
    </source>
</evidence>
<dbReference type="KEGG" id="falb:HYN59_14375"/>
<organism evidence="1 2">
    <name type="scientific">Flavobacterium album</name>
    <dbReference type="NCBI Taxonomy" id="2175091"/>
    <lineage>
        <taxon>Bacteria</taxon>
        <taxon>Pseudomonadati</taxon>
        <taxon>Bacteroidota</taxon>
        <taxon>Flavobacteriia</taxon>
        <taxon>Flavobacteriales</taxon>
        <taxon>Flavobacteriaceae</taxon>
        <taxon>Flavobacterium</taxon>
    </lineage>
</organism>
<gene>
    <name evidence="1" type="ORF">HYN59_14375</name>
</gene>
<dbReference type="EMBL" id="CP029186">
    <property type="protein sequence ID" value="AWH86222.1"/>
    <property type="molecule type" value="Genomic_DNA"/>
</dbReference>
<sequence>MKKLLLALFVAGMSAGCGIDYLGSTKIIFEGRVTNPAGEPLEGIKVSTNISNSETNDEISYDFTDSNGNYRMIFPKAAEKVDIQLFINSDEANTELSQTVISNISFDDVEDYTIDFGTESLYQSQGSVAFHIDIQNNLPRKLQVLGMIAYKRIDYHFEGLPNDPGYGYPTDFFVAPNQVLTLRIMDPEGNIQEVQVPIGEENVTYTL</sequence>
<dbReference type="AlphaFoldDB" id="A0A2S1R0N2"/>
<reference evidence="1 2" key="1">
    <citation type="submission" date="2018-04" db="EMBL/GenBank/DDBJ databases">
        <title>Genome sequencing of Flavobacterium sp. HYN0059.</title>
        <authorList>
            <person name="Yi H."/>
            <person name="Baek C."/>
        </authorList>
    </citation>
    <scope>NUCLEOTIDE SEQUENCE [LARGE SCALE GENOMIC DNA]</scope>
    <source>
        <strain evidence="1 2">HYN0059</strain>
    </source>
</reference>
<dbReference type="RefSeq" id="WP_108778945.1">
    <property type="nucleotide sequence ID" value="NZ_CP029186.1"/>
</dbReference>
<evidence type="ECO:0000313" key="1">
    <source>
        <dbReference type="EMBL" id="AWH86222.1"/>
    </source>
</evidence>